<dbReference type="HOGENOM" id="CLU_037828_2_0_1"/>
<comment type="similarity">
    <text evidence="1">Belongs to the CCZ1 family.</text>
</comment>
<reference evidence="7" key="3">
    <citation type="submission" date="2015-06" db="UniProtKB">
        <authorList>
            <consortium name="EnsemblMetazoa"/>
        </authorList>
    </citation>
    <scope>IDENTIFICATION</scope>
</reference>
<feature type="compositionally biased region" description="Low complexity" evidence="2">
    <location>
        <begin position="256"/>
        <end position="272"/>
    </location>
</feature>
<dbReference type="InterPro" id="IPR013176">
    <property type="entry name" value="Ccz1"/>
</dbReference>
<dbReference type="STRING" id="6412.T1FMN5"/>
<dbReference type="CTD" id="20210084"/>
<dbReference type="PANTHER" id="PTHR13056">
    <property type="entry name" value="VACUOLAR FUSION PROTEIN CCZ1 HOMOLOG-RELATED"/>
    <property type="match status" value="1"/>
</dbReference>
<accession>T1FMN5</accession>
<gene>
    <name evidence="7" type="primary">20210084</name>
    <name evidence="6" type="ORF">HELRODRAFT_185317</name>
</gene>
<dbReference type="GO" id="GO:0016192">
    <property type="term" value="P:vesicle-mediated transport"/>
    <property type="evidence" value="ECO:0000318"/>
    <property type="project" value="GO_Central"/>
</dbReference>
<feature type="region of interest" description="Disordered" evidence="2">
    <location>
        <begin position="254"/>
        <end position="276"/>
    </location>
</feature>
<feature type="domain" description="CCZ1/INTU/HSP4 first Longin" evidence="3">
    <location>
        <begin position="14"/>
        <end position="137"/>
    </location>
</feature>
<dbReference type="EMBL" id="AMQM01002883">
    <property type="status" value="NOT_ANNOTATED_CDS"/>
    <property type="molecule type" value="Genomic_DNA"/>
</dbReference>
<dbReference type="PANTHER" id="PTHR13056:SF0">
    <property type="entry name" value="VACUOLAR FUSION PROTEIN CCZ1 HOMOLOG-RELATED"/>
    <property type="match status" value="1"/>
</dbReference>
<reference evidence="6 8" key="2">
    <citation type="journal article" date="2013" name="Nature">
        <title>Insights into bilaterian evolution from three spiralian genomes.</title>
        <authorList>
            <person name="Simakov O."/>
            <person name="Marletaz F."/>
            <person name="Cho S.J."/>
            <person name="Edsinger-Gonzales E."/>
            <person name="Havlak P."/>
            <person name="Hellsten U."/>
            <person name="Kuo D.H."/>
            <person name="Larsson T."/>
            <person name="Lv J."/>
            <person name="Arendt D."/>
            <person name="Savage R."/>
            <person name="Osoegawa K."/>
            <person name="de Jong P."/>
            <person name="Grimwood J."/>
            <person name="Chapman J.A."/>
            <person name="Shapiro H."/>
            <person name="Aerts A."/>
            <person name="Otillar R.P."/>
            <person name="Terry A.Y."/>
            <person name="Boore J.L."/>
            <person name="Grigoriev I.V."/>
            <person name="Lindberg D.R."/>
            <person name="Seaver E.C."/>
            <person name="Weisblat D.A."/>
            <person name="Putnam N.H."/>
            <person name="Rokhsar D.S."/>
        </authorList>
    </citation>
    <scope>NUCLEOTIDE SEQUENCE</scope>
</reference>
<reference evidence="8" key="1">
    <citation type="submission" date="2012-12" db="EMBL/GenBank/DDBJ databases">
        <authorList>
            <person name="Hellsten U."/>
            <person name="Grimwood J."/>
            <person name="Chapman J.A."/>
            <person name="Shapiro H."/>
            <person name="Aerts A."/>
            <person name="Otillar R.P."/>
            <person name="Terry A.Y."/>
            <person name="Boore J.L."/>
            <person name="Simakov O."/>
            <person name="Marletaz F."/>
            <person name="Cho S.-J."/>
            <person name="Edsinger-Gonzales E."/>
            <person name="Havlak P."/>
            <person name="Kuo D.-H."/>
            <person name="Larsson T."/>
            <person name="Lv J."/>
            <person name="Arendt D."/>
            <person name="Savage R."/>
            <person name="Osoegawa K."/>
            <person name="de Jong P."/>
            <person name="Lindberg D.R."/>
            <person name="Seaver E.C."/>
            <person name="Weisblat D.A."/>
            <person name="Putnam N.H."/>
            <person name="Grigoriev I.V."/>
            <person name="Rokhsar D.S."/>
        </authorList>
    </citation>
    <scope>NUCLEOTIDE SEQUENCE</scope>
</reference>
<proteinExistence type="inferred from homology"/>
<dbReference type="RefSeq" id="XP_009011949.1">
    <property type="nucleotide sequence ID" value="XM_009013701.1"/>
</dbReference>
<feature type="domain" description="CCZ1/INTU/HPS4 third Longin" evidence="5">
    <location>
        <begin position="367"/>
        <end position="465"/>
    </location>
</feature>
<evidence type="ECO:0000256" key="1">
    <source>
        <dbReference type="ARBA" id="ARBA00005352"/>
    </source>
</evidence>
<dbReference type="EnsemblMetazoa" id="HelroT185317">
    <property type="protein sequence ID" value="HelroP185317"/>
    <property type="gene ID" value="HelroG185317"/>
</dbReference>
<dbReference type="InterPro" id="IPR043989">
    <property type="entry name" value="CCZ1/INTU/HSP4_longin_3"/>
</dbReference>
<evidence type="ECO:0000259" key="3">
    <source>
        <dbReference type="Pfam" id="PF19031"/>
    </source>
</evidence>
<dbReference type="FunCoup" id="T1FMN5">
    <property type="interactions" value="2084"/>
</dbReference>
<feature type="domain" description="CCZ1/INTU second Longin" evidence="4">
    <location>
        <begin position="208"/>
        <end position="348"/>
    </location>
</feature>
<evidence type="ECO:0000259" key="4">
    <source>
        <dbReference type="Pfam" id="PF19032"/>
    </source>
</evidence>
<dbReference type="OrthoDB" id="240546at2759"/>
<dbReference type="Pfam" id="PF19033">
    <property type="entry name" value="Intu_longin_3"/>
    <property type="match status" value="1"/>
</dbReference>
<dbReference type="GeneID" id="20210084"/>
<dbReference type="KEGG" id="hro:HELRODRAFT_185317"/>
<evidence type="ECO:0000259" key="5">
    <source>
        <dbReference type="Pfam" id="PF19033"/>
    </source>
</evidence>
<keyword evidence="8" id="KW-1185">Reference proteome</keyword>
<dbReference type="Proteomes" id="UP000015101">
    <property type="component" value="Unassembled WGS sequence"/>
</dbReference>
<evidence type="ECO:0000313" key="6">
    <source>
        <dbReference type="EMBL" id="ESO10135.1"/>
    </source>
</evidence>
<evidence type="ECO:0008006" key="9">
    <source>
        <dbReference type="Google" id="ProtNLM"/>
    </source>
</evidence>
<dbReference type="EMBL" id="KB095905">
    <property type="protein sequence ID" value="ESO10135.1"/>
    <property type="molecule type" value="Genomic_DNA"/>
</dbReference>
<sequence>MANHHHKSSEISLLNFFVFNPLLGRKEGEEHKKLLYFHPSSTSLDAKIKVIGLSEAIIRFMETFTESPCESLHTQKTRQLYFRPENDFWIVMTISIPTIQKITENGVKIEYMDDHVIDKTYQAVLEKSYSMFKLFNGSISRILSHSDMEALKDRLEHFFNKYLPTLRLNQSDILDVFGGIHYLPLDRCVYLKTLSLVNRLEYEVKELKHTVILYNSRLVWTGIEQDDMKTLYHFLVTSLYPAVMEQDFHPYTAAPSTTSSSSSSTSSSTTTTKPGLRVGKFILGPPDISNNHDLGQMPQVHLSNGTLLCNLAVYKIYDAVICLFIDGNVTPPFELFVRLDRYFHDNMEELANEFAQYKIKRLVGAPTEASIKYVYFNKANLAQKSCMHSWDGVVLNVSPDVMRLVSAINLDINSASETVEDCETVVKIANDCWVVGKRSDQREVYVIVNQKNANLIDINEEVNKLCATFFNDIFFLD</sequence>
<dbReference type="Pfam" id="PF19031">
    <property type="entry name" value="Intu_longin_1"/>
    <property type="match status" value="1"/>
</dbReference>
<dbReference type="InterPro" id="IPR043988">
    <property type="entry name" value="CCZ1/INTU_longin_2"/>
</dbReference>
<dbReference type="OMA" id="DCQALHT"/>
<evidence type="ECO:0000313" key="8">
    <source>
        <dbReference type="Proteomes" id="UP000015101"/>
    </source>
</evidence>
<evidence type="ECO:0000256" key="2">
    <source>
        <dbReference type="SAM" id="MobiDB-lite"/>
    </source>
</evidence>
<organism evidence="7 8">
    <name type="scientific">Helobdella robusta</name>
    <name type="common">Californian leech</name>
    <dbReference type="NCBI Taxonomy" id="6412"/>
    <lineage>
        <taxon>Eukaryota</taxon>
        <taxon>Metazoa</taxon>
        <taxon>Spiralia</taxon>
        <taxon>Lophotrochozoa</taxon>
        <taxon>Annelida</taxon>
        <taxon>Clitellata</taxon>
        <taxon>Hirudinea</taxon>
        <taxon>Rhynchobdellida</taxon>
        <taxon>Glossiphoniidae</taxon>
        <taxon>Helobdella</taxon>
    </lineage>
</organism>
<evidence type="ECO:0000313" key="7">
    <source>
        <dbReference type="EnsemblMetazoa" id="HelroP185317"/>
    </source>
</evidence>
<dbReference type="Pfam" id="PF19032">
    <property type="entry name" value="Intu_longin_2"/>
    <property type="match status" value="1"/>
</dbReference>
<protein>
    <recommendedName>
        <fullName evidence="9">CCZ1/INTU/HSP4 first Longin domain-containing protein</fullName>
    </recommendedName>
</protein>
<dbReference type="AlphaFoldDB" id="T1FMN5"/>
<dbReference type="GO" id="GO:0035658">
    <property type="term" value="C:Mon1-Ccz1 complex"/>
    <property type="evidence" value="ECO:0007669"/>
    <property type="project" value="InterPro"/>
</dbReference>
<dbReference type="eggNOG" id="KOG2622">
    <property type="taxonomic scope" value="Eukaryota"/>
</dbReference>
<name>T1FMN5_HELRO</name>
<dbReference type="InParanoid" id="T1FMN5"/>
<dbReference type="InterPro" id="IPR043987">
    <property type="entry name" value="CCZ1/INTU/HSP4_longin_1"/>
</dbReference>